<name>A0A3L8RVN1_CHLGU</name>
<keyword evidence="2" id="KW-1185">Reference proteome</keyword>
<proteinExistence type="predicted"/>
<reference evidence="1 2" key="1">
    <citation type="journal article" date="2018" name="Proc. R. Soc. B">
        <title>A non-coding region near Follistatin controls head colour polymorphism in the Gouldian finch.</title>
        <authorList>
            <person name="Toomey M.B."/>
            <person name="Marques C.I."/>
            <person name="Andrade P."/>
            <person name="Araujo P.M."/>
            <person name="Sabatino S."/>
            <person name="Gazda M.A."/>
            <person name="Afonso S."/>
            <person name="Lopes R.J."/>
            <person name="Corbo J.C."/>
            <person name="Carneiro M."/>
        </authorList>
    </citation>
    <scope>NUCLEOTIDE SEQUENCE [LARGE SCALE GENOMIC DNA]</scope>
    <source>
        <strain evidence="1">Red01</strain>
        <tissue evidence="1">Muscle</tissue>
    </source>
</reference>
<sequence>MLLLPPRSLSSTFLSPGVAAALEGPEPSPWVTALAQPKALDWSFGGSLELSHILRAIRHISTCSIYSGTDHETEPRTASLYKWFPAGEVLQVSGGAEVNWNPMQILEEWRR</sequence>
<dbReference type="EMBL" id="QUSF01000185">
    <property type="protein sequence ID" value="RLV88293.1"/>
    <property type="molecule type" value="Genomic_DNA"/>
</dbReference>
<gene>
    <name evidence="1" type="ORF">DV515_00015469</name>
</gene>
<comment type="caution">
    <text evidence="1">The sequence shown here is derived from an EMBL/GenBank/DDBJ whole genome shotgun (WGS) entry which is preliminary data.</text>
</comment>
<dbReference type="Proteomes" id="UP000276834">
    <property type="component" value="Unassembled WGS sequence"/>
</dbReference>
<feature type="non-terminal residue" evidence="1">
    <location>
        <position position="111"/>
    </location>
</feature>
<organism evidence="1 2">
    <name type="scientific">Chloebia gouldiae</name>
    <name type="common">Gouldian finch</name>
    <name type="synonym">Erythrura gouldiae</name>
    <dbReference type="NCBI Taxonomy" id="44316"/>
    <lineage>
        <taxon>Eukaryota</taxon>
        <taxon>Metazoa</taxon>
        <taxon>Chordata</taxon>
        <taxon>Craniata</taxon>
        <taxon>Vertebrata</taxon>
        <taxon>Euteleostomi</taxon>
        <taxon>Archelosauria</taxon>
        <taxon>Archosauria</taxon>
        <taxon>Dinosauria</taxon>
        <taxon>Saurischia</taxon>
        <taxon>Theropoda</taxon>
        <taxon>Coelurosauria</taxon>
        <taxon>Aves</taxon>
        <taxon>Neognathae</taxon>
        <taxon>Neoaves</taxon>
        <taxon>Telluraves</taxon>
        <taxon>Australaves</taxon>
        <taxon>Passeriformes</taxon>
        <taxon>Passeroidea</taxon>
        <taxon>Passeridae</taxon>
        <taxon>Chloebia</taxon>
    </lineage>
</organism>
<evidence type="ECO:0000313" key="2">
    <source>
        <dbReference type="Proteomes" id="UP000276834"/>
    </source>
</evidence>
<protein>
    <submittedName>
        <fullName evidence="1">Uncharacterized protein</fullName>
    </submittedName>
</protein>
<dbReference type="AlphaFoldDB" id="A0A3L8RVN1"/>
<evidence type="ECO:0000313" key="1">
    <source>
        <dbReference type="EMBL" id="RLV88293.1"/>
    </source>
</evidence>
<accession>A0A3L8RVN1</accession>